<evidence type="ECO:0000313" key="2">
    <source>
        <dbReference type="EMBL" id="GAV90843.1"/>
    </source>
</evidence>
<gene>
    <name evidence="2" type="ORF">CFOL_v3_34245</name>
</gene>
<name>A0A1Q3DEV9_CEPFO</name>
<evidence type="ECO:0000256" key="1">
    <source>
        <dbReference type="SAM" id="MobiDB-lite"/>
    </source>
</evidence>
<organism evidence="2 3">
    <name type="scientific">Cephalotus follicularis</name>
    <name type="common">Albany pitcher plant</name>
    <dbReference type="NCBI Taxonomy" id="3775"/>
    <lineage>
        <taxon>Eukaryota</taxon>
        <taxon>Viridiplantae</taxon>
        <taxon>Streptophyta</taxon>
        <taxon>Embryophyta</taxon>
        <taxon>Tracheophyta</taxon>
        <taxon>Spermatophyta</taxon>
        <taxon>Magnoliopsida</taxon>
        <taxon>eudicotyledons</taxon>
        <taxon>Gunneridae</taxon>
        <taxon>Pentapetalae</taxon>
        <taxon>rosids</taxon>
        <taxon>fabids</taxon>
        <taxon>Oxalidales</taxon>
        <taxon>Cephalotaceae</taxon>
        <taxon>Cephalotus</taxon>
    </lineage>
</organism>
<protein>
    <submittedName>
        <fullName evidence="2">Uncharacterized protein</fullName>
    </submittedName>
</protein>
<keyword evidence="3" id="KW-1185">Reference proteome</keyword>
<feature type="compositionally biased region" description="Low complexity" evidence="1">
    <location>
        <begin position="9"/>
        <end position="23"/>
    </location>
</feature>
<dbReference type="STRING" id="3775.A0A1Q3DEV9"/>
<dbReference type="PANTHER" id="PTHR31903">
    <property type="entry name" value="F12F1.11-RELATED"/>
    <property type="match status" value="1"/>
</dbReference>
<sequence>MKKKGKVYPSQSSPSSSTPSSPHSVLNLLPLTVLDLALSLPLHDQEVLAYMMTRSILVTTTNTTNPSNPFFSHENKCKKTPPTTITNSVPRNPLFECSCFYCYTSFWYRWDSSPNQQLIHQVIDAFEDHLLLKESPRKQNNRGKKREKAMGRFESDMAEKDARKPEIPVVESEVMADVEYQEEEVMEINVRECEEEDEKEGVGDVPVVTVRGPWSSNHHKGLARKVLPDVIGLLNSRLWSLWRPGTY</sequence>
<evidence type="ECO:0000313" key="3">
    <source>
        <dbReference type="Proteomes" id="UP000187406"/>
    </source>
</evidence>
<dbReference type="PANTHER" id="PTHR31903:SF13">
    <property type="match status" value="1"/>
</dbReference>
<feature type="region of interest" description="Disordered" evidence="1">
    <location>
        <begin position="1"/>
        <end position="23"/>
    </location>
</feature>
<accession>A0A1Q3DEV9</accession>
<proteinExistence type="predicted"/>
<dbReference type="AlphaFoldDB" id="A0A1Q3DEV9"/>
<dbReference type="OrthoDB" id="1937859at2759"/>
<reference evidence="3" key="1">
    <citation type="submission" date="2016-04" db="EMBL/GenBank/DDBJ databases">
        <title>Cephalotus genome sequencing.</title>
        <authorList>
            <person name="Fukushima K."/>
            <person name="Hasebe M."/>
            <person name="Fang X."/>
        </authorList>
    </citation>
    <scope>NUCLEOTIDE SEQUENCE [LARGE SCALE GENOMIC DNA]</scope>
    <source>
        <strain evidence="3">cv. St1</strain>
    </source>
</reference>
<dbReference type="EMBL" id="BDDD01006675">
    <property type="protein sequence ID" value="GAV90843.1"/>
    <property type="molecule type" value="Genomic_DNA"/>
</dbReference>
<dbReference type="Proteomes" id="UP000187406">
    <property type="component" value="Unassembled WGS sequence"/>
</dbReference>
<comment type="caution">
    <text evidence="2">The sequence shown here is derived from an EMBL/GenBank/DDBJ whole genome shotgun (WGS) entry which is preliminary data.</text>
</comment>
<dbReference type="InParanoid" id="A0A1Q3DEV9"/>